<feature type="domain" description="Creatinase N-terminal" evidence="2">
    <location>
        <begin position="44"/>
        <end position="191"/>
    </location>
</feature>
<dbReference type="CDD" id="cd01066">
    <property type="entry name" value="APP_MetAP"/>
    <property type="match status" value="1"/>
</dbReference>
<dbReference type="SUPFAM" id="SSF55920">
    <property type="entry name" value="Creatinase/aminopeptidase"/>
    <property type="match status" value="1"/>
</dbReference>
<proteinExistence type="predicted"/>
<evidence type="ECO:0000259" key="1">
    <source>
        <dbReference type="Pfam" id="PF00557"/>
    </source>
</evidence>
<organism evidence="3 4">
    <name type="scientific">Hypericibacter adhaerens</name>
    <dbReference type="NCBI Taxonomy" id="2602016"/>
    <lineage>
        <taxon>Bacteria</taxon>
        <taxon>Pseudomonadati</taxon>
        <taxon>Pseudomonadota</taxon>
        <taxon>Alphaproteobacteria</taxon>
        <taxon>Rhodospirillales</taxon>
        <taxon>Dongiaceae</taxon>
        <taxon>Hypericibacter</taxon>
    </lineage>
</organism>
<evidence type="ECO:0000259" key="2">
    <source>
        <dbReference type="Pfam" id="PF01321"/>
    </source>
</evidence>
<dbReference type="PANTHER" id="PTHR46112">
    <property type="entry name" value="AMINOPEPTIDASE"/>
    <property type="match status" value="1"/>
</dbReference>
<dbReference type="InterPro" id="IPR000994">
    <property type="entry name" value="Pept_M24"/>
</dbReference>
<name>A0A5J6MX35_9PROT</name>
<feature type="domain" description="Peptidase M24" evidence="1">
    <location>
        <begin position="199"/>
        <end position="407"/>
    </location>
</feature>
<dbReference type="InterPro" id="IPR000587">
    <property type="entry name" value="Creatinase_N"/>
</dbReference>
<dbReference type="PANTHER" id="PTHR46112:SF8">
    <property type="entry name" value="CYTOPLASMIC PEPTIDASE PEPQ-RELATED"/>
    <property type="match status" value="1"/>
</dbReference>
<evidence type="ECO:0000313" key="3">
    <source>
        <dbReference type="EMBL" id="QEX21255.1"/>
    </source>
</evidence>
<sequence>MAGSKHMFHAVMAPNGSEAALRLPVNRLTDTEPQLDLKRLRSYRLGRLRAELAAGDCAAAILVDPISIRYATGSRNASVFQMHVPMRYLFVPVEGPVVLFDGESYRATAEGLETVAEFRVALPLSHFFAGPREEETIRRWADEMGALVRTHCGAGPRIATDFGQSSAVTALREQNLDLVPAQGFVERARSIKSPDEVLCMNLALAVAEAGAAKMRAALVPGITENELWSLLHQTNIAMGGDWIEGRLLSSGDRLNPWLQEASDRMVRPGELVGFDTDMVGPLGYCADMSRTFHCGPGKPTPAQRDLYKLAFEEIQHNMELLRPGVSFRELSQKAWRIPEPYIRNRYMVLMHGIGMCDEYPAIYHRYDWDSAGYDGTVEENMTLCIESFIGAEGGHEGVKLEEQVLVTRTGVRCLSHFPFEDELLGG</sequence>
<reference evidence="3 4" key="1">
    <citation type="submission" date="2019-08" db="EMBL/GenBank/DDBJ databases">
        <title>Hyperibacter terrae gen. nov., sp. nov. and Hyperibacter viscosus sp. nov., two new members in the family Rhodospirillaceae isolated from the rhizosphere of Hypericum perforatum.</title>
        <authorList>
            <person name="Noviana Z."/>
        </authorList>
    </citation>
    <scope>NUCLEOTIDE SEQUENCE [LARGE SCALE GENOMIC DNA]</scope>
    <source>
        <strain evidence="3 4">R5959</strain>
    </source>
</reference>
<dbReference type="Pfam" id="PF00557">
    <property type="entry name" value="Peptidase_M24"/>
    <property type="match status" value="1"/>
</dbReference>
<protein>
    <submittedName>
        <fullName evidence="3">Peptidase M24</fullName>
    </submittedName>
</protein>
<dbReference type="InterPro" id="IPR036005">
    <property type="entry name" value="Creatinase/aminopeptidase-like"/>
</dbReference>
<evidence type="ECO:0000313" key="4">
    <source>
        <dbReference type="Proteomes" id="UP000325797"/>
    </source>
</evidence>
<dbReference type="Gene3D" id="3.90.230.10">
    <property type="entry name" value="Creatinase/methionine aminopeptidase superfamily"/>
    <property type="match status" value="1"/>
</dbReference>
<dbReference type="Gene3D" id="3.40.350.10">
    <property type="entry name" value="Creatinase/prolidase N-terminal domain"/>
    <property type="match status" value="1"/>
</dbReference>
<gene>
    <name evidence="3" type="ORF">FRZ61_11780</name>
</gene>
<dbReference type="KEGG" id="hadh:FRZ61_11780"/>
<dbReference type="AlphaFoldDB" id="A0A5J6MX35"/>
<dbReference type="InterPro" id="IPR050659">
    <property type="entry name" value="Peptidase_M24B"/>
</dbReference>
<dbReference type="Proteomes" id="UP000325797">
    <property type="component" value="Chromosome"/>
</dbReference>
<accession>A0A5J6MX35</accession>
<dbReference type="SUPFAM" id="SSF53092">
    <property type="entry name" value="Creatinase/prolidase N-terminal domain"/>
    <property type="match status" value="1"/>
</dbReference>
<keyword evidence="4" id="KW-1185">Reference proteome</keyword>
<dbReference type="Pfam" id="PF01321">
    <property type="entry name" value="Creatinase_N"/>
    <property type="match status" value="1"/>
</dbReference>
<dbReference type="EMBL" id="CP042582">
    <property type="protein sequence ID" value="QEX21255.1"/>
    <property type="molecule type" value="Genomic_DNA"/>
</dbReference>
<dbReference type="InterPro" id="IPR029149">
    <property type="entry name" value="Creatin/AminoP/Spt16_N"/>
</dbReference>